<dbReference type="EMBL" id="LAZR01009803">
    <property type="protein sequence ID" value="KKM70515.1"/>
    <property type="molecule type" value="Genomic_DNA"/>
</dbReference>
<dbReference type="AlphaFoldDB" id="A0A0F9M1K1"/>
<comment type="caution">
    <text evidence="1">The sequence shown here is derived from an EMBL/GenBank/DDBJ whole genome shotgun (WGS) entry which is preliminary data.</text>
</comment>
<evidence type="ECO:0000313" key="1">
    <source>
        <dbReference type="EMBL" id="KKM70515.1"/>
    </source>
</evidence>
<gene>
    <name evidence="1" type="ORF">LCGC14_1439970</name>
</gene>
<proteinExistence type="predicted"/>
<name>A0A0F9M1K1_9ZZZZ</name>
<accession>A0A0F9M1K1</accession>
<reference evidence="1" key="1">
    <citation type="journal article" date="2015" name="Nature">
        <title>Complex archaea that bridge the gap between prokaryotes and eukaryotes.</title>
        <authorList>
            <person name="Spang A."/>
            <person name="Saw J.H."/>
            <person name="Jorgensen S.L."/>
            <person name="Zaremba-Niedzwiedzka K."/>
            <person name="Martijn J."/>
            <person name="Lind A.E."/>
            <person name="van Eijk R."/>
            <person name="Schleper C."/>
            <person name="Guy L."/>
            <person name="Ettema T.J."/>
        </authorList>
    </citation>
    <scope>NUCLEOTIDE SEQUENCE</scope>
</reference>
<organism evidence="1">
    <name type="scientific">marine sediment metagenome</name>
    <dbReference type="NCBI Taxonomy" id="412755"/>
    <lineage>
        <taxon>unclassified sequences</taxon>
        <taxon>metagenomes</taxon>
        <taxon>ecological metagenomes</taxon>
    </lineage>
</organism>
<sequence length="478" mass="53707">MQVPLPRGAFSGQSLNVNANICENFFPEYDQEQGKSVIALYGTPGLDTALVTLLADNPVRNVYEFGGVLYAIAGSKLYSVTTGWVATERGIIGTASGWVDLDDDGVNLLICDGSLSYYYEPSGDTFAATPGLFTNDGSVTHQDGFAIYSEKDGQRMQIDNLLDPTTRDAGDITTVRRTSDNIVRVFSSRGELLVFKDKNIDIYYNTAAANFPFETSPGAFIDKGELARGALTEWDGVPYWIDDNRELTRMIGHETQKLNTPQIDYQFSLFSTVSDAILFSCEIQGHIWIVCIFPSESKTFVYDVSMSDLSGMHTWFTMTSKDTTSGLDKRHRSNCYAFFNNTHVIGDYETGKLFSWDKAIYSDAGTRIRRRLLFPTLHSKNQRERVIDHVFEIEFEAGVGLTTGQGSDPMAMVDYSNDGGHIFSNELWRSVGKKGDYKNLARWRRQGKYRQRNYRLTVTDPVKWVVVAANHDPERLDE</sequence>
<protein>
    <submittedName>
        <fullName evidence="1">Uncharacterized protein</fullName>
    </submittedName>
</protein>